<evidence type="ECO:0000256" key="4">
    <source>
        <dbReference type="SAM" id="MobiDB-lite"/>
    </source>
</evidence>
<feature type="domain" description="3-hydroxyacyl-CoA dehydrogenase C-terminal" evidence="5">
    <location>
        <begin position="414"/>
        <end position="493"/>
    </location>
</feature>
<sequence>MTALDLSSPVAVVGTGTMGQGIAQVALVAGHVVRLYDALPGRAAEAAAAIGARLDRLVEKDRLTGAERDAARARLAPAEGLAELADCALVVEAVLEDLDAKRALLTELEGIVADDCLIATNTSSLSVTAVGGVLRSPGRFVGLHFFNPAPLMPLVEVVSGFATDVTSATRAYETARAWGKTPVACADTPGFIVNRIARPFYAEAFAVHEGQAADPATIDAVLRESGGFRMGAFELTDLIGQDVNESVTHSVWRSFFQDVRFTPSLAQRRLVESGRLGRKSGHGWYEYGEDAERPEPHTAEPAQPPAYVVAEGDMGPAADVLTLVREAGIQVREEDEDHGTRLVLPSGGQLVLADGQSSVEFRDVVYFDLALDYRRATRIALSASQDTSPRTLSEAIGLFQALGKAVSVIGDVPGMIVARTVARIIDLAHDAVAKGVATEEDIDTAMCLGVNYPLGPFEWSRRLGRTWAYGLLDDLHLRDPSGRYAPSLALYRHAYATDKREAAS</sequence>
<evidence type="ECO:0000259" key="7">
    <source>
        <dbReference type="Pfam" id="PF18321"/>
    </source>
</evidence>
<organism evidence="8 9">
    <name type="scientific">Streptomyces andamanensis</name>
    <dbReference type="NCBI Taxonomy" id="1565035"/>
    <lineage>
        <taxon>Bacteria</taxon>
        <taxon>Bacillati</taxon>
        <taxon>Actinomycetota</taxon>
        <taxon>Actinomycetes</taxon>
        <taxon>Kitasatosporales</taxon>
        <taxon>Streptomycetaceae</taxon>
        <taxon>Streptomyces</taxon>
    </lineage>
</organism>
<accession>A0ABV8TDA4</accession>
<dbReference type="InterPro" id="IPR006108">
    <property type="entry name" value="3HC_DH_C"/>
</dbReference>
<keyword evidence="9" id="KW-1185">Reference proteome</keyword>
<feature type="domain" description="3-hydroxyacyl-CoA dehydrogenase C-terminal" evidence="5">
    <location>
        <begin position="190"/>
        <end position="287"/>
    </location>
</feature>
<dbReference type="Pfam" id="PF00725">
    <property type="entry name" value="3HCDH"/>
    <property type="match status" value="2"/>
</dbReference>
<evidence type="ECO:0000313" key="8">
    <source>
        <dbReference type="EMBL" id="MFC4328550.1"/>
    </source>
</evidence>
<dbReference type="InterPro" id="IPR036291">
    <property type="entry name" value="NAD(P)-bd_dom_sf"/>
</dbReference>
<proteinExistence type="inferred from homology"/>
<dbReference type="EMBL" id="JBHSDP010000013">
    <property type="protein sequence ID" value="MFC4328550.1"/>
    <property type="molecule type" value="Genomic_DNA"/>
</dbReference>
<keyword evidence="3" id="KW-0560">Oxidoreductase</keyword>
<dbReference type="InterPro" id="IPR008927">
    <property type="entry name" value="6-PGluconate_DH-like_C_sf"/>
</dbReference>
<evidence type="ECO:0000259" key="5">
    <source>
        <dbReference type="Pfam" id="PF00725"/>
    </source>
</evidence>
<protein>
    <submittedName>
        <fullName evidence="8">3-hydroxyacyl-CoA dehydrogenase</fullName>
    </submittedName>
</protein>
<feature type="domain" description="3-hydroxyacyl-CoA dehydrogenase NAD binding" evidence="6">
    <location>
        <begin position="10"/>
        <end position="187"/>
    </location>
</feature>
<comment type="caution">
    <text evidence="8">The sequence shown here is derived from an EMBL/GenBank/DDBJ whole genome shotgun (WGS) entry which is preliminary data.</text>
</comment>
<dbReference type="PANTHER" id="PTHR48075:SF5">
    <property type="entry name" value="3-HYDROXYBUTYRYL-COA DEHYDROGENASE"/>
    <property type="match status" value="1"/>
</dbReference>
<evidence type="ECO:0000256" key="1">
    <source>
        <dbReference type="ARBA" id="ARBA00005086"/>
    </source>
</evidence>
<gene>
    <name evidence="8" type="ORF">ACFPC0_12020</name>
</gene>
<dbReference type="InterPro" id="IPR041040">
    <property type="entry name" value="3HCDH_RFF"/>
</dbReference>
<evidence type="ECO:0000256" key="2">
    <source>
        <dbReference type="ARBA" id="ARBA00009463"/>
    </source>
</evidence>
<evidence type="ECO:0000256" key="3">
    <source>
        <dbReference type="ARBA" id="ARBA00023002"/>
    </source>
</evidence>
<dbReference type="Gene3D" id="3.40.50.720">
    <property type="entry name" value="NAD(P)-binding Rossmann-like Domain"/>
    <property type="match status" value="1"/>
</dbReference>
<feature type="domain" description="3-hydroxybutyryl-CoA dehydrogenase reduced Rossmann-fold" evidence="7">
    <location>
        <begin position="361"/>
        <end position="413"/>
    </location>
</feature>
<dbReference type="SUPFAM" id="SSF48179">
    <property type="entry name" value="6-phosphogluconate dehydrogenase C-terminal domain-like"/>
    <property type="match status" value="2"/>
</dbReference>
<dbReference type="Proteomes" id="UP001595824">
    <property type="component" value="Unassembled WGS sequence"/>
</dbReference>
<dbReference type="PANTHER" id="PTHR48075">
    <property type="entry name" value="3-HYDROXYACYL-COA DEHYDROGENASE FAMILY PROTEIN"/>
    <property type="match status" value="1"/>
</dbReference>
<evidence type="ECO:0000259" key="6">
    <source>
        <dbReference type="Pfam" id="PF02737"/>
    </source>
</evidence>
<dbReference type="SUPFAM" id="SSF51735">
    <property type="entry name" value="NAD(P)-binding Rossmann-fold domains"/>
    <property type="match status" value="1"/>
</dbReference>
<comment type="similarity">
    <text evidence="2">Belongs to the 3-hydroxyacyl-CoA dehydrogenase family.</text>
</comment>
<dbReference type="InterPro" id="IPR013328">
    <property type="entry name" value="6PGD_dom2"/>
</dbReference>
<dbReference type="RefSeq" id="WP_018569141.1">
    <property type="nucleotide sequence ID" value="NZ_JBHSDP010000013.1"/>
</dbReference>
<dbReference type="Gene3D" id="1.10.1040.10">
    <property type="entry name" value="N-(1-d-carboxylethyl)-l-norvaline Dehydrogenase, domain 2"/>
    <property type="match status" value="1"/>
</dbReference>
<reference evidence="9" key="1">
    <citation type="journal article" date="2019" name="Int. J. Syst. Evol. Microbiol.">
        <title>The Global Catalogue of Microorganisms (GCM) 10K type strain sequencing project: providing services to taxonomists for standard genome sequencing and annotation.</title>
        <authorList>
            <consortium name="The Broad Institute Genomics Platform"/>
            <consortium name="The Broad Institute Genome Sequencing Center for Infectious Disease"/>
            <person name="Wu L."/>
            <person name="Ma J."/>
        </authorList>
    </citation>
    <scope>NUCLEOTIDE SEQUENCE [LARGE SCALE GENOMIC DNA]</scope>
    <source>
        <strain evidence="9">PCU 347</strain>
    </source>
</reference>
<dbReference type="InterPro" id="IPR006176">
    <property type="entry name" value="3-OHacyl-CoA_DH_NAD-bd"/>
</dbReference>
<evidence type="ECO:0000313" key="9">
    <source>
        <dbReference type="Proteomes" id="UP001595824"/>
    </source>
</evidence>
<name>A0ABV8TDA4_9ACTN</name>
<comment type="pathway">
    <text evidence="1">Lipid metabolism; butanoate metabolism.</text>
</comment>
<dbReference type="Pfam" id="PF02737">
    <property type="entry name" value="3HCDH_N"/>
    <property type="match status" value="1"/>
</dbReference>
<dbReference type="NCBIfam" id="NF006124">
    <property type="entry name" value="PRK08268.1"/>
    <property type="match status" value="1"/>
</dbReference>
<dbReference type="Gene3D" id="1.10.1040.50">
    <property type="match status" value="1"/>
</dbReference>
<feature type="region of interest" description="Disordered" evidence="4">
    <location>
        <begin position="282"/>
        <end position="301"/>
    </location>
</feature>
<dbReference type="Pfam" id="PF18321">
    <property type="entry name" value="3HCDH_RFF"/>
    <property type="match status" value="1"/>
</dbReference>